<gene>
    <name evidence="1" type="ORF">AT746_00495</name>
</gene>
<organism evidence="1 2">
    <name type="scientific">Lacimicrobium alkaliphilum</name>
    <dbReference type="NCBI Taxonomy" id="1526571"/>
    <lineage>
        <taxon>Bacteria</taxon>
        <taxon>Pseudomonadati</taxon>
        <taxon>Pseudomonadota</taxon>
        <taxon>Gammaproteobacteria</taxon>
        <taxon>Alteromonadales</taxon>
        <taxon>Alteromonadaceae</taxon>
        <taxon>Lacimicrobium</taxon>
    </lineage>
</organism>
<evidence type="ECO:0000313" key="1">
    <source>
        <dbReference type="EMBL" id="ALS96903.1"/>
    </source>
</evidence>
<dbReference type="STRING" id="1526571.AT746_00495"/>
<sequence>MFGWLKKNNTGPDYSGVDSREKAEALVQKGELQKLLLLPSEFGGEDVPPNVVYVPAFAVELKASTDQNVILPLAQEGKVTRYNAAPEYEGKSFIPAAINIEASDPGSFTYRVAIWGKALSESNATA</sequence>
<dbReference type="RefSeq" id="WP_062474910.1">
    <property type="nucleotide sequence ID" value="NZ_CP013650.1"/>
</dbReference>
<dbReference type="OrthoDB" id="4630773at2"/>
<dbReference type="Proteomes" id="UP000068447">
    <property type="component" value="Chromosome"/>
</dbReference>
<dbReference type="KEGG" id="lal:AT746_00495"/>
<proteinExistence type="predicted"/>
<evidence type="ECO:0000313" key="2">
    <source>
        <dbReference type="Proteomes" id="UP000068447"/>
    </source>
</evidence>
<accession>A0A0U2ZCT6</accession>
<protein>
    <submittedName>
        <fullName evidence="1">Uncharacterized protein</fullName>
    </submittedName>
</protein>
<name>A0A0U2ZCT6_9ALTE</name>
<dbReference type="EMBL" id="CP013650">
    <property type="protein sequence ID" value="ALS96903.1"/>
    <property type="molecule type" value="Genomic_DNA"/>
</dbReference>
<dbReference type="AlphaFoldDB" id="A0A0U2ZCT6"/>
<reference evidence="1 2" key="1">
    <citation type="submission" date="2015-12" db="EMBL/GenBank/DDBJ databases">
        <title>Complete genome of Lacimicrobium alkaliphilum KCTC 32984.</title>
        <authorList>
            <person name="Kim S.-G."/>
            <person name="Lee Y.-J."/>
        </authorList>
    </citation>
    <scope>NUCLEOTIDE SEQUENCE [LARGE SCALE GENOMIC DNA]</scope>
    <source>
        <strain evidence="1 2">YelD216</strain>
    </source>
</reference>
<keyword evidence="2" id="KW-1185">Reference proteome</keyword>